<evidence type="ECO:0000259" key="7">
    <source>
        <dbReference type="Pfam" id="PF20684"/>
    </source>
</evidence>
<dbReference type="Pfam" id="PF20684">
    <property type="entry name" value="Fung_rhodopsin"/>
    <property type="match status" value="1"/>
</dbReference>
<feature type="transmembrane region" description="Helical" evidence="6">
    <location>
        <begin position="212"/>
        <end position="235"/>
    </location>
</feature>
<organism evidence="8 9">
    <name type="scientific">Aspergillus keveii</name>
    <dbReference type="NCBI Taxonomy" id="714993"/>
    <lineage>
        <taxon>Eukaryota</taxon>
        <taxon>Fungi</taxon>
        <taxon>Dikarya</taxon>
        <taxon>Ascomycota</taxon>
        <taxon>Pezizomycotina</taxon>
        <taxon>Eurotiomycetes</taxon>
        <taxon>Eurotiomycetidae</taxon>
        <taxon>Eurotiales</taxon>
        <taxon>Aspergillaceae</taxon>
        <taxon>Aspergillus</taxon>
        <taxon>Aspergillus subgen. Nidulantes</taxon>
    </lineage>
</organism>
<dbReference type="PANTHER" id="PTHR33048">
    <property type="entry name" value="PTH11-LIKE INTEGRAL MEMBRANE PROTEIN (AFU_ORTHOLOGUE AFUA_5G11245)"/>
    <property type="match status" value="1"/>
</dbReference>
<feature type="transmembrane region" description="Helical" evidence="6">
    <location>
        <begin position="172"/>
        <end position="200"/>
    </location>
</feature>
<feature type="domain" description="Rhodopsin" evidence="7">
    <location>
        <begin position="105"/>
        <end position="238"/>
    </location>
</feature>
<comment type="similarity">
    <text evidence="5">Belongs to the SAT4 family.</text>
</comment>
<dbReference type="PANTHER" id="PTHR33048:SF158">
    <property type="entry name" value="MEMBRANE PROTEIN PTH11-LIKE, PUTATIVE-RELATED"/>
    <property type="match status" value="1"/>
</dbReference>
<proteinExistence type="inferred from homology"/>
<keyword evidence="4 6" id="KW-0472">Membrane</keyword>
<name>A0ABR4FKI9_9EURO</name>
<evidence type="ECO:0000313" key="8">
    <source>
        <dbReference type="EMBL" id="KAL2783774.1"/>
    </source>
</evidence>
<reference evidence="8 9" key="1">
    <citation type="submission" date="2024-07" db="EMBL/GenBank/DDBJ databases">
        <title>Section-level genome sequencing and comparative genomics of Aspergillus sections Usti and Cavernicolus.</title>
        <authorList>
            <consortium name="Lawrence Berkeley National Laboratory"/>
            <person name="Nybo J.L."/>
            <person name="Vesth T.C."/>
            <person name="Theobald S."/>
            <person name="Frisvad J.C."/>
            <person name="Larsen T.O."/>
            <person name="Kjaerboelling I."/>
            <person name="Rothschild-Mancinelli K."/>
            <person name="Lyhne E.K."/>
            <person name="Kogle M.E."/>
            <person name="Barry K."/>
            <person name="Clum A."/>
            <person name="Na H."/>
            <person name="Ledsgaard L."/>
            <person name="Lin J."/>
            <person name="Lipzen A."/>
            <person name="Kuo A."/>
            <person name="Riley R."/>
            <person name="Mondo S."/>
            <person name="Labutti K."/>
            <person name="Haridas S."/>
            <person name="Pangalinan J."/>
            <person name="Salamov A.A."/>
            <person name="Simmons B.A."/>
            <person name="Magnuson J.K."/>
            <person name="Chen J."/>
            <person name="Drula E."/>
            <person name="Henrissat B."/>
            <person name="Wiebenga A."/>
            <person name="Lubbers R.J."/>
            <person name="Gomes A.C."/>
            <person name="Makela M.R."/>
            <person name="Stajich J."/>
            <person name="Grigoriev I.V."/>
            <person name="Mortensen U.H."/>
            <person name="De Vries R.P."/>
            <person name="Baker S.E."/>
            <person name="Andersen M.R."/>
        </authorList>
    </citation>
    <scope>NUCLEOTIDE SEQUENCE [LARGE SCALE GENOMIC DNA]</scope>
    <source>
        <strain evidence="8 9">CBS 209.92</strain>
    </source>
</reference>
<feature type="transmembrane region" description="Helical" evidence="6">
    <location>
        <begin position="12"/>
        <end position="29"/>
    </location>
</feature>
<evidence type="ECO:0000256" key="4">
    <source>
        <dbReference type="ARBA" id="ARBA00023136"/>
    </source>
</evidence>
<dbReference type="Proteomes" id="UP001610563">
    <property type="component" value="Unassembled WGS sequence"/>
</dbReference>
<accession>A0ABR4FKI9</accession>
<keyword evidence="9" id="KW-1185">Reference proteome</keyword>
<feature type="transmembrane region" description="Helical" evidence="6">
    <location>
        <begin position="130"/>
        <end position="152"/>
    </location>
</feature>
<gene>
    <name evidence="8" type="ORF">BJX66DRAFT_344634</name>
</gene>
<feature type="transmembrane region" description="Helical" evidence="6">
    <location>
        <begin position="56"/>
        <end position="82"/>
    </location>
</feature>
<protein>
    <recommendedName>
        <fullName evidence="7">Rhodopsin domain-containing protein</fullName>
    </recommendedName>
</protein>
<dbReference type="EMBL" id="JBFTWV010000212">
    <property type="protein sequence ID" value="KAL2783774.1"/>
    <property type="molecule type" value="Genomic_DNA"/>
</dbReference>
<evidence type="ECO:0000256" key="1">
    <source>
        <dbReference type="ARBA" id="ARBA00004141"/>
    </source>
</evidence>
<comment type="caution">
    <text evidence="8">The sequence shown here is derived from an EMBL/GenBank/DDBJ whole genome shotgun (WGS) entry which is preliminary data.</text>
</comment>
<dbReference type="InterPro" id="IPR049326">
    <property type="entry name" value="Rhodopsin_dom_fungi"/>
</dbReference>
<evidence type="ECO:0000256" key="6">
    <source>
        <dbReference type="SAM" id="Phobius"/>
    </source>
</evidence>
<sequence length="258" mass="28551">MAVSPQDLLNVRSCFVTLTALLVVSRLWANLRHVRRKIFLDDDMCRARLCQDNIELLICLLVAATADLLLISAHLPLCWAGFDAISKQAPDLDFIGRVGTANVILAPFAMWTSKMPILLFLLYTFHVKRWLRIIVILTLTISAVCILVPAPVGTYYCNPQTRDISRGECIRYNSISGMILGTIAVVMGIVIFVIPLPIVARLHLPLQKRISLALLFLTGVFGIPASAVSLAYRFLQINGASDDRASAMLCRYISQSPP</sequence>
<keyword evidence="2 6" id="KW-0812">Transmembrane</keyword>
<comment type="subcellular location">
    <subcellularLocation>
        <location evidence="1">Membrane</location>
        <topology evidence="1">Multi-pass membrane protein</topology>
    </subcellularLocation>
</comment>
<dbReference type="InterPro" id="IPR052337">
    <property type="entry name" value="SAT4-like"/>
</dbReference>
<keyword evidence="3 6" id="KW-1133">Transmembrane helix</keyword>
<evidence type="ECO:0000256" key="3">
    <source>
        <dbReference type="ARBA" id="ARBA00022989"/>
    </source>
</evidence>
<feature type="transmembrane region" description="Helical" evidence="6">
    <location>
        <begin position="102"/>
        <end position="123"/>
    </location>
</feature>
<evidence type="ECO:0000256" key="5">
    <source>
        <dbReference type="ARBA" id="ARBA00038359"/>
    </source>
</evidence>
<evidence type="ECO:0000256" key="2">
    <source>
        <dbReference type="ARBA" id="ARBA00022692"/>
    </source>
</evidence>
<evidence type="ECO:0000313" key="9">
    <source>
        <dbReference type="Proteomes" id="UP001610563"/>
    </source>
</evidence>